<dbReference type="STRING" id="568899.SAMN05192534_107128"/>
<keyword evidence="1" id="KW-0378">Hydrolase</keyword>
<accession>A0A1G8DLE8</accession>
<dbReference type="GO" id="GO:0008233">
    <property type="term" value="F:peptidase activity"/>
    <property type="evidence" value="ECO:0007669"/>
    <property type="project" value="UniProtKB-KW"/>
</dbReference>
<dbReference type="Proteomes" id="UP000199163">
    <property type="component" value="Unassembled WGS sequence"/>
</dbReference>
<keyword evidence="1" id="KW-0645">Protease</keyword>
<protein>
    <submittedName>
        <fullName evidence="1">Putative protease</fullName>
    </submittedName>
</protein>
<dbReference type="PANTHER" id="PTHR30217">
    <property type="entry name" value="PEPTIDASE U32 FAMILY"/>
    <property type="match status" value="1"/>
</dbReference>
<name>A0A1G8DLE8_9BACI</name>
<dbReference type="GO" id="GO:0006508">
    <property type="term" value="P:proteolysis"/>
    <property type="evidence" value="ECO:0007669"/>
    <property type="project" value="UniProtKB-KW"/>
</dbReference>
<evidence type="ECO:0000313" key="2">
    <source>
        <dbReference type="Proteomes" id="UP000199163"/>
    </source>
</evidence>
<sequence length="310" mass="35138">MFKKPELLVTPQQAEDIAPLAAAGADAFLAGEQAFGLRLAGEFRKSDMEKAVQLAHQSGKKLYAAVNAIFHNNQLPTLKEYMHFLQQIGVDAVVFGDPAVLMTAKTEAIDIPLYWNTETTATNWGSVNYWGKNGAERAVLARELNLDAITEIKEQAGIDIEIQVHGMTCMFQSKRKLVGNYMEFQGRNVQIERRDKERGLHLYDPERDARYPVFEDKNGTHIMSPRDMCIIDELDDLLEAGIDAFKIEGILKDTAYLQGITALYKEAIEDYNKNAALYNEKREDYANRAQRLQPKGRQLDTGFFFKETVY</sequence>
<organism evidence="1 2">
    <name type="scientific">Alteribacillus persepolensis</name>
    <dbReference type="NCBI Taxonomy" id="568899"/>
    <lineage>
        <taxon>Bacteria</taxon>
        <taxon>Bacillati</taxon>
        <taxon>Bacillota</taxon>
        <taxon>Bacilli</taxon>
        <taxon>Bacillales</taxon>
        <taxon>Bacillaceae</taxon>
        <taxon>Alteribacillus</taxon>
    </lineage>
</organism>
<proteinExistence type="predicted"/>
<dbReference type="EMBL" id="FNDK01000007">
    <property type="protein sequence ID" value="SDH58230.1"/>
    <property type="molecule type" value="Genomic_DNA"/>
</dbReference>
<dbReference type="InterPro" id="IPR001539">
    <property type="entry name" value="Peptidase_U32"/>
</dbReference>
<dbReference type="PANTHER" id="PTHR30217:SF7">
    <property type="entry name" value="TRNA HYDROXYLATION PROTEIN P2"/>
    <property type="match status" value="1"/>
</dbReference>
<dbReference type="AlphaFoldDB" id="A0A1G8DLE8"/>
<dbReference type="Pfam" id="PF01136">
    <property type="entry name" value="Peptidase_U32"/>
    <property type="match status" value="1"/>
</dbReference>
<keyword evidence="2" id="KW-1185">Reference proteome</keyword>
<gene>
    <name evidence="1" type="ORF">SAMN05192534_107128</name>
</gene>
<evidence type="ECO:0000313" key="1">
    <source>
        <dbReference type="EMBL" id="SDH58230.1"/>
    </source>
</evidence>
<dbReference type="InterPro" id="IPR051454">
    <property type="entry name" value="RNA/ubiquinone_mod_enzymes"/>
</dbReference>
<reference evidence="1 2" key="1">
    <citation type="submission" date="2016-10" db="EMBL/GenBank/DDBJ databases">
        <authorList>
            <person name="de Groot N.N."/>
        </authorList>
    </citation>
    <scope>NUCLEOTIDE SEQUENCE [LARGE SCALE GENOMIC DNA]</scope>
    <source>
        <strain evidence="1 2">DSM 21632</strain>
    </source>
</reference>